<dbReference type="InterPro" id="IPR013098">
    <property type="entry name" value="Ig_I-set"/>
</dbReference>
<feature type="domain" description="DH" evidence="15">
    <location>
        <begin position="2786"/>
        <end position="2961"/>
    </location>
</feature>
<dbReference type="InterPro" id="IPR035899">
    <property type="entry name" value="DBL_dom_sf"/>
</dbReference>
<feature type="domain" description="Ig-like" evidence="16">
    <location>
        <begin position="1258"/>
        <end position="1342"/>
    </location>
</feature>
<evidence type="ECO:0000259" key="16">
    <source>
        <dbReference type="PROSITE" id="PS50835"/>
    </source>
</evidence>
<dbReference type="SMART" id="SM00406">
    <property type="entry name" value="IGv"/>
    <property type="match status" value="10"/>
</dbReference>
<evidence type="ECO:0000256" key="10">
    <source>
        <dbReference type="ARBA" id="ARBA00023319"/>
    </source>
</evidence>
<comment type="subcellular location">
    <subcellularLocation>
        <location evidence="2">Cytoplasm</location>
    </subcellularLocation>
    <subcellularLocation>
        <location evidence="1">Nucleus</location>
    </subcellularLocation>
</comment>
<dbReference type="CDD" id="cd20971">
    <property type="entry name" value="IgI_1_Titin-A168_like"/>
    <property type="match status" value="1"/>
</dbReference>
<dbReference type="PROSITE" id="PS50002">
    <property type="entry name" value="SH3"/>
    <property type="match status" value="1"/>
</dbReference>
<keyword evidence="4 11" id="KW-0728">SH3 domain</keyword>
<comment type="caution">
    <text evidence="17">The sequence shown here is derived from an EMBL/GenBank/DDBJ whole genome shotgun (WGS) entry which is preliminary data.</text>
</comment>
<dbReference type="InterPro" id="IPR003598">
    <property type="entry name" value="Ig_sub2"/>
</dbReference>
<evidence type="ECO:0000256" key="1">
    <source>
        <dbReference type="ARBA" id="ARBA00004123"/>
    </source>
</evidence>
<proteinExistence type="inferred from homology"/>
<feature type="region of interest" description="Disordered" evidence="12">
    <location>
        <begin position="2630"/>
        <end position="2692"/>
    </location>
</feature>
<dbReference type="InterPro" id="IPR052385">
    <property type="entry name" value="Obscurin/Obscurin-like_Reg"/>
</dbReference>
<feature type="domain" description="PH" evidence="14">
    <location>
        <begin position="2979"/>
        <end position="3088"/>
    </location>
</feature>
<feature type="region of interest" description="Disordered" evidence="12">
    <location>
        <begin position="2089"/>
        <end position="2317"/>
    </location>
</feature>
<comment type="similarity">
    <text evidence="3">Belongs to the protein kinase superfamily. CAMK Ser/Thr protein kinase family.</text>
</comment>
<feature type="region of interest" description="Disordered" evidence="12">
    <location>
        <begin position="1944"/>
        <end position="1973"/>
    </location>
</feature>
<feature type="region of interest" description="Disordered" evidence="12">
    <location>
        <begin position="3337"/>
        <end position="3380"/>
    </location>
</feature>
<dbReference type="SUPFAM" id="SSF50044">
    <property type="entry name" value="SH3-domain"/>
    <property type="match status" value="1"/>
</dbReference>
<dbReference type="SUPFAM" id="SSF50729">
    <property type="entry name" value="PH domain-like"/>
    <property type="match status" value="1"/>
</dbReference>
<dbReference type="FunFam" id="2.60.40.10:FF:000228">
    <property type="entry name" value="obscurin isoform X4"/>
    <property type="match status" value="2"/>
</dbReference>
<dbReference type="FunFam" id="2.60.40.10:FF:000032">
    <property type="entry name" value="palladin isoform X1"/>
    <property type="match status" value="2"/>
</dbReference>
<keyword evidence="18" id="KW-1185">Reference proteome</keyword>
<evidence type="ECO:0000313" key="18">
    <source>
        <dbReference type="Proteomes" id="UP000516260"/>
    </source>
</evidence>
<feature type="domain" description="Ig-like" evidence="16">
    <location>
        <begin position="3192"/>
        <end position="3268"/>
    </location>
</feature>
<dbReference type="GO" id="GO:0005634">
    <property type="term" value="C:nucleus"/>
    <property type="evidence" value="ECO:0007669"/>
    <property type="project" value="UniProtKB-SubCell"/>
</dbReference>
<dbReference type="InterPro" id="IPR036179">
    <property type="entry name" value="Ig-like_dom_sf"/>
</dbReference>
<feature type="domain" description="Ig-like" evidence="16">
    <location>
        <begin position="1347"/>
        <end position="1431"/>
    </location>
</feature>
<evidence type="ECO:0000313" key="17">
    <source>
        <dbReference type="EMBL" id="TNM88045.1"/>
    </source>
</evidence>
<keyword evidence="9" id="KW-0539">Nucleus</keyword>
<feature type="domain" description="SH3" evidence="13">
    <location>
        <begin position="2693"/>
        <end position="2760"/>
    </location>
</feature>
<dbReference type="InterPro" id="IPR001849">
    <property type="entry name" value="PH_domain"/>
</dbReference>
<feature type="compositionally biased region" description="Polar residues" evidence="12">
    <location>
        <begin position="2196"/>
        <end position="2209"/>
    </location>
</feature>
<dbReference type="Gene3D" id="1.20.900.10">
    <property type="entry name" value="Dbl homology (DH) domain"/>
    <property type="match status" value="1"/>
</dbReference>
<dbReference type="FunFam" id="2.60.40.10:FF:000421">
    <property type="entry name" value="LOW QUALITY PROTEIN: obscurin"/>
    <property type="match status" value="1"/>
</dbReference>
<dbReference type="InterPro" id="IPR011993">
    <property type="entry name" value="PH-like_dom_sf"/>
</dbReference>
<dbReference type="SMART" id="SM00408">
    <property type="entry name" value="IGc2"/>
    <property type="match status" value="15"/>
</dbReference>
<feature type="compositionally biased region" description="Basic and acidic residues" evidence="12">
    <location>
        <begin position="2106"/>
        <end position="2117"/>
    </location>
</feature>
<dbReference type="PROSITE" id="PS50835">
    <property type="entry name" value="IG_LIKE"/>
    <property type="match status" value="17"/>
</dbReference>
<feature type="domain" description="Ig-like" evidence="16">
    <location>
        <begin position="541"/>
        <end position="625"/>
    </location>
</feature>
<dbReference type="SMART" id="SM00409">
    <property type="entry name" value="IG"/>
    <property type="match status" value="22"/>
</dbReference>
<dbReference type="SUPFAM" id="SSF48726">
    <property type="entry name" value="Immunoglobulin"/>
    <property type="match status" value="25"/>
</dbReference>
<dbReference type="InterPro" id="IPR055251">
    <property type="entry name" value="SOS1_NGEF_PH"/>
</dbReference>
<dbReference type="SMART" id="SM00325">
    <property type="entry name" value="RhoGEF"/>
    <property type="match status" value="1"/>
</dbReference>
<dbReference type="CDD" id="cd00096">
    <property type="entry name" value="Ig"/>
    <property type="match status" value="4"/>
</dbReference>
<dbReference type="FunFam" id="2.60.40.10:FF:000345">
    <property type="entry name" value="Muscle M-line assembly protein unc-89"/>
    <property type="match status" value="1"/>
</dbReference>
<dbReference type="FunFam" id="2.60.40.10:FF:000707">
    <property type="entry name" value="Obscurin, cytoskeletal calmodulin and titin-interacting RhoGEF"/>
    <property type="match status" value="1"/>
</dbReference>
<dbReference type="FunFam" id="2.60.40.10:FF:000214">
    <property type="entry name" value="titin isoform X1"/>
    <property type="match status" value="1"/>
</dbReference>
<dbReference type="Gene3D" id="2.30.29.30">
    <property type="entry name" value="Pleckstrin-homology domain (PH domain)/Phosphotyrosine-binding domain (PTB)"/>
    <property type="match status" value="1"/>
</dbReference>
<dbReference type="InterPro" id="IPR013106">
    <property type="entry name" value="Ig_V-set"/>
</dbReference>
<feature type="domain" description="Ig-like" evidence="16">
    <location>
        <begin position="1436"/>
        <end position="1520"/>
    </location>
</feature>
<feature type="domain" description="Ig-like" evidence="16">
    <location>
        <begin position="1836"/>
        <end position="1921"/>
    </location>
</feature>
<feature type="domain" description="Ig-like" evidence="16">
    <location>
        <begin position="185"/>
        <end position="276"/>
    </location>
</feature>
<dbReference type="PANTHER" id="PTHR35971:SF5">
    <property type="entry name" value="OBSCURIN LIKE CYTOSKELETAL ADAPTOR 1"/>
    <property type="match status" value="1"/>
</dbReference>
<feature type="domain" description="Ig-like" evidence="16">
    <location>
        <begin position="720"/>
        <end position="804"/>
    </location>
</feature>
<name>A0A4Z2B7M4_9TELE</name>
<keyword evidence="6" id="KW-0597">Phosphoprotein</keyword>
<dbReference type="EMBL" id="SWLE01000019">
    <property type="protein sequence ID" value="TNM88045.1"/>
    <property type="molecule type" value="Genomic_DNA"/>
</dbReference>
<dbReference type="InterPro" id="IPR013783">
    <property type="entry name" value="Ig-like_fold"/>
</dbReference>
<dbReference type="FunFam" id="2.60.40.10:FF:000211">
    <property type="entry name" value="Obscurin-like protein 1"/>
    <property type="match status" value="1"/>
</dbReference>
<evidence type="ECO:0000256" key="9">
    <source>
        <dbReference type="ARBA" id="ARBA00023242"/>
    </source>
</evidence>
<evidence type="ECO:0000259" key="13">
    <source>
        <dbReference type="PROSITE" id="PS50002"/>
    </source>
</evidence>
<dbReference type="SUPFAM" id="SSF48065">
    <property type="entry name" value="DBL homology domain (DH-domain)"/>
    <property type="match status" value="1"/>
</dbReference>
<keyword evidence="8" id="KW-1015">Disulfide bond</keyword>
<evidence type="ECO:0000256" key="2">
    <source>
        <dbReference type="ARBA" id="ARBA00004496"/>
    </source>
</evidence>
<feature type="domain" description="Ig-like" evidence="16">
    <location>
        <begin position="3097"/>
        <end position="3189"/>
    </location>
</feature>
<dbReference type="GO" id="GO:0005085">
    <property type="term" value="F:guanyl-nucleotide exchange factor activity"/>
    <property type="evidence" value="ECO:0007669"/>
    <property type="project" value="InterPro"/>
</dbReference>
<dbReference type="Proteomes" id="UP000516260">
    <property type="component" value="Chromosome 6"/>
</dbReference>
<feature type="compositionally biased region" description="Low complexity" evidence="12">
    <location>
        <begin position="3342"/>
        <end position="3358"/>
    </location>
</feature>
<dbReference type="InterPro" id="IPR036028">
    <property type="entry name" value="SH3-like_dom_sf"/>
</dbReference>
<dbReference type="Pfam" id="PF22697">
    <property type="entry name" value="SOS1_NGEF_PH"/>
    <property type="match status" value="1"/>
</dbReference>
<dbReference type="Gene3D" id="2.60.40.10">
    <property type="entry name" value="Immunoglobulins"/>
    <property type="match status" value="25"/>
</dbReference>
<organism evidence="17 18">
    <name type="scientific">Takifugu bimaculatus</name>
    <dbReference type="NCBI Taxonomy" id="433685"/>
    <lineage>
        <taxon>Eukaryota</taxon>
        <taxon>Metazoa</taxon>
        <taxon>Chordata</taxon>
        <taxon>Craniata</taxon>
        <taxon>Vertebrata</taxon>
        <taxon>Euteleostomi</taxon>
        <taxon>Actinopterygii</taxon>
        <taxon>Neopterygii</taxon>
        <taxon>Teleostei</taxon>
        <taxon>Neoteleostei</taxon>
        <taxon>Acanthomorphata</taxon>
        <taxon>Eupercaria</taxon>
        <taxon>Tetraodontiformes</taxon>
        <taxon>Tetradontoidea</taxon>
        <taxon>Tetraodontidae</taxon>
        <taxon>Takifugu</taxon>
    </lineage>
</organism>
<feature type="compositionally biased region" description="Basic and acidic residues" evidence="12">
    <location>
        <begin position="2210"/>
        <end position="2224"/>
    </location>
</feature>
<evidence type="ECO:0000256" key="7">
    <source>
        <dbReference type="ARBA" id="ARBA00022737"/>
    </source>
</evidence>
<dbReference type="PANTHER" id="PTHR35971">
    <property type="entry name" value="SI:DKEY-31G6.6"/>
    <property type="match status" value="1"/>
</dbReference>
<dbReference type="CDD" id="cd00099">
    <property type="entry name" value="IgV"/>
    <property type="match status" value="1"/>
</dbReference>
<gene>
    <name evidence="17" type="ORF">fugu_006266</name>
</gene>
<feature type="region of interest" description="Disordered" evidence="12">
    <location>
        <begin position="3291"/>
        <end position="3315"/>
    </location>
</feature>
<keyword evidence="5" id="KW-0963">Cytoplasm</keyword>
<sequence>MCVSENHLQVVKGLEDAEVSECESCSFEVTLSVAYVAGVWTRDGTQLRSKPSCCISTHGKKHSLILKRVTLGDAGLYCFQADGLQTSGRLGVRARDIYIVKELEDVDTRERQTVNFLCEVNQVDVDGRWYRDDCRIRPGDKIKIRHQGRTHTLCFKSVRPEHAGEIRFTAERVSSYASLTVKELPVQIVRPLRVKIAMYRHRGLLECQVSRPNAQVKWYKNRKELLPSKKYQVINQDVYRQLYIDDVCSSDEDTYTCDAGDDQTSCQLLVEEQAISIVRGMSSVEVMEPEPALFQVETSLKSGRPPRWTLNGEVLEPSAAVNINRKGTVHSLCLTSTESSMCGPVVFVAGKSRSTAQLTVKERPLQVSHPLEDTDAKENGSATLSCGFMPSPRVVRWFKGRTALKTSNKYSMKREGHRAELTIHGLTGMDSGQYRCVAGGSQSTAQVKVEVRTLKLVKHLEPVEVEEDGCATFSCELNFVVANAEWLLNNVRLYSNAINRIQHMGTMHSLTIKKLRPQVGRVTFKAGLLSESALLKVKERPAVFLKSLEDAVGEEQGDVCLHCEISKETATPVWRKDGLVLTPDDKHELLQFGNTLALIIHSLSKDDAGQYTCDLGTSQTKAKVTVHDLHITIVQRLKTVSVLEGENCTFDCHLSHDVDDQPRWTINGQVVDTDGHVQVVNNGRRYRLAIKDALLSDAGDIVFTIKDLTCRTMLFVKEKPVHIFKDLLNVKAVPGEDAELSCEITKTDVTIRWLKNGHLIRQSPKYEMSVAKNQAKLVIRNATIRDSGDYCCEADGVASRAKVEIRELQHTFAMELKDSRAEEKAKVTLECETRRPAKRVKWLKGMLELRSSRKYVIRQKGVMLSLTINSLEKSDTDIYICDVGTMQSRAQLTVQGQTVFILDELEDVECLEGDTVTFHCRICPSDYSDVKWYLDETLLYTNELNEIQLLAGGYHVLTFRQLARKDTGTISFSAGDKRSYASLLVRERRPTIIKALEDCEAIEGGGLILSCLTSKPCHIRWYKDGCLMWNSSRYFTSRSGCEARLTIREVGRNDGGVYECSAGSVSTRAVVTVKAIPAEFTQPLKSVEAREGETLTLTCEYSLPGVHFLWNKGYESIRPGDKYLMKQRKTVISLTIQNLHPEDSGEYTCQCRDHRTTASLKVHAVPATFKVSLKSQDAEEGNSVSLSCELSKKGVLVQWKRDAQLLSEGMCPGKYQMKVEGKTAQLTVHSVQAEDAGRYSCIAGDEKTSAEVRVKALPVTFKRGVQNIAVKEGDSGVLCGELSRLGAQAEWRKGRVVLTPGEKFEMKQEGCFVKLLINCVEESDAGKYTCKTNDSQSTAELTVHGLPPTFRRPLINQEVMEGNSVILHCELSKAASSVEWRRGGELLKHGDKYQVRKKELQVEMKILDLSVGDGGEYSCVCGEQATRAVITVKECPIKFLQELKNIQVQEGNEVKLRCEISKAGASIEWKKGEKVLSDGEKYRMKQSGSMLELVIRKSQPEDSGTYSCVCAEVKSSATIIITAIPITFKQKLKNQEVVEEGSVTLRCELSKAGVPVEWRKEAQLLQEGEKYQMRQEGRAAEMSIRGVTLADGGEYSCSVGTAVTAAEIKVRGGRYQMTLGGNIAEMHIRNIQPEDVGEYSCVFGEQKTTAEVNVRAAASVYFEKELESQAVMEGKPVLLSCEVSSANVPVTWKKDNIVLEDGGRYILKKEGTRHSLEIRKLQLEDAGEFCCISRGKKTTAKLVVRERVRILTALQDITVTAGQDATFVCELTHAEAEGVWWLGSSPLQRNEMNQMMCQGRQHWLVLSMTTPEETGTVAFVVGEERTSAHLLVVPKPKVLFEEKPRDVVIMEGETAILSCVTTDLTSPVTWKCNHVPLRNGDKYETRKEGKVNLLLIHDADPQNAGIYSCDTGDVQSSARLTVTEIQPPPAKEEPPVIVSQTVAKPLKASTPAENVRPVPPEPKKRSNRKASITSLEKDAILTLDKNQSVVKDRKEELKGTPARSEEKDLDVLKNGTQSEEFNLEKDEAKNFDKFTKLTDIKKELVGEAKKKREKDVFIEAEQPATMLEKLVLAEQPEVVLEQKRRSFVCLQDEDEGEMIPKQPAKPSEKENKVDTKRTSPAFQEEMPGKEDQDDVRDPLKQQEARSAVQKEGDKTEESFKPPVRSRGRLTLENQQPNMDLFQPEKALEVSEEGLEQRNQVKQGLSATVSQKEKTGQKSQEKLDKTLANQVEHAPPKPPTRVKSKARSGMEKQHSRDTETEQDDQQVKVDDRLVNKSVSLKKEAEEKPNFESEQWVTEIPEQFKQPAKVSDNDTNTKQSLKQLVKPIIKEPEQETKLSVGPLRREEEQHVTKQAEDIPLLYISEDETFMEALSELPVDIQPPDQGFTTNPPEDATLDDEPELQGAAVKIQAAFKGYKTRKDMRPVFKEVFKNQSADLQSTLTLLCVVEGNPTTVRWLKNGHSIVSDHRCCMETTEAGACSLVIKNLGSADSGVYTCEAVNKFGIASYNGNITVVQPQKPLQKPVHPPLAAITPLQLAQPKSDSQPKSLLQNQHLNQARGQTGTESYVESVNVSLWEAYNLTEQQDTPMRLQERRASLLAASSMSSPSDYDTAPDVMEPVDAPVLREAKQANAADRVLPKEDKEQITPPQTLKHLKVKDHEDRLRTASPKHHRAHTPLTSTVSGSESEGEEDRQETFEMYVTRADCSSEGGNKDSVVLKEGQFVEVLDAFHPERWLVRTKPTKTNPARQGWVCPAYLEKKRKETFPQLRPQAEDLDGIGSTGEEYRRSLSQLIQGLIDGEVEFVKEMKTLQLHYLDSSRHVSVNILNQKEMIFRNIKDIVCLHERSILPGLRECTTDDDVAMLLISHAENFEKYLHYMVGQTQAEACIADKAVQQYFKESAESSAAPAMDVLTFIQQPVERIQTYQALLKELIKNKAKSGQSCCLLEKSFSMVSSLPWRSDNLHQVSLIENYPAPLTALGEPVRQGVFTVWEENPEVKVSSRGHQRQVFLFKECIVLCKLKRDGSMNADTFTFKNKMKLNDVEIKESVDGDEKSWGLWHEHRGSLRRYTLQGRSSLVKLSWLKDLKELQQRTSLPTNTPPVFESLLSDWTTKIGQTIKLTCKVTGSPTPAVSWFKDGLSLEDDPRHIILAERSGTCTLILDSLSAQDSGQYACFAHSFMGSAGTLAKVVVQAPPRFVSRLESACLIEGEDIQFSCSTLTTPLPRIRWSKEGRELFNGEKYCILNDARSGILSLTVIGATEADIGQYECELWNEFGCVRCKAGLCPAYVPPTDVESDHPQDLPAKGRRTRPAEGKYPPNRLETLYKDVLSAVFEKRGSTCHRSPHLTSDQTSTSHQTTSLHNKLHQTASVPMLNHYHSSIVSR</sequence>
<accession>A0A4Z2B7M4</accession>
<feature type="compositionally biased region" description="Basic and acidic residues" evidence="12">
    <location>
        <begin position="2126"/>
        <end position="2159"/>
    </location>
</feature>
<evidence type="ECO:0000256" key="11">
    <source>
        <dbReference type="PROSITE-ProRule" id="PRU00192"/>
    </source>
</evidence>
<dbReference type="InterPro" id="IPR000219">
    <property type="entry name" value="DH_dom"/>
</dbReference>
<reference evidence="17 18" key="1">
    <citation type="submission" date="2019-04" db="EMBL/GenBank/DDBJ databases">
        <title>The sequence and de novo assembly of Takifugu bimaculatus genome using PacBio and Hi-C technologies.</title>
        <authorList>
            <person name="Xu P."/>
            <person name="Liu B."/>
            <person name="Zhou Z."/>
        </authorList>
    </citation>
    <scope>NUCLEOTIDE SEQUENCE [LARGE SCALE GENOMIC DNA]</scope>
    <source>
        <strain evidence="17">TB-2018</strain>
        <tissue evidence="17">Muscle</tissue>
    </source>
</reference>
<keyword evidence="10" id="KW-0393">Immunoglobulin domain</keyword>
<feature type="compositionally biased region" description="Basic and acidic residues" evidence="12">
    <location>
        <begin position="2247"/>
        <end position="2289"/>
    </location>
</feature>
<dbReference type="Pfam" id="PF00621">
    <property type="entry name" value="RhoGEF"/>
    <property type="match status" value="1"/>
</dbReference>
<dbReference type="FunFam" id="2.60.40.10:FF:000050">
    <property type="entry name" value="Titin isoform B"/>
    <property type="match status" value="2"/>
</dbReference>
<dbReference type="InterPro" id="IPR007110">
    <property type="entry name" value="Ig-like_dom"/>
</dbReference>
<dbReference type="SMART" id="SM00015">
    <property type="entry name" value="IQ"/>
    <property type="match status" value="1"/>
</dbReference>
<feature type="domain" description="Ig-like" evidence="16">
    <location>
        <begin position="990"/>
        <end position="1072"/>
    </location>
</feature>
<feature type="domain" description="Ig-like" evidence="16">
    <location>
        <begin position="2423"/>
        <end position="2511"/>
    </location>
</feature>
<feature type="domain" description="Ig-like" evidence="16">
    <location>
        <begin position="810"/>
        <end position="893"/>
    </location>
</feature>
<dbReference type="InterPro" id="IPR001452">
    <property type="entry name" value="SH3_domain"/>
</dbReference>
<evidence type="ECO:0000256" key="4">
    <source>
        <dbReference type="ARBA" id="ARBA00022443"/>
    </source>
</evidence>
<evidence type="ECO:0000256" key="5">
    <source>
        <dbReference type="ARBA" id="ARBA00022490"/>
    </source>
</evidence>
<keyword evidence="7" id="KW-0677">Repeat</keyword>
<dbReference type="GO" id="GO:0030017">
    <property type="term" value="C:sarcomere"/>
    <property type="evidence" value="ECO:0007669"/>
    <property type="project" value="UniProtKB-ARBA"/>
</dbReference>
<evidence type="ECO:0000259" key="14">
    <source>
        <dbReference type="PROSITE" id="PS50003"/>
    </source>
</evidence>
<feature type="domain" description="Ig-like" evidence="16">
    <location>
        <begin position="1658"/>
        <end position="1743"/>
    </location>
</feature>
<dbReference type="InterPro" id="IPR003599">
    <property type="entry name" value="Ig_sub"/>
</dbReference>
<feature type="domain" description="Ig-like" evidence="16">
    <location>
        <begin position="1525"/>
        <end position="1609"/>
    </location>
</feature>
<evidence type="ECO:0000256" key="6">
    <source>
        <dbReference type="ARBA" id="ARBA00022553"/>
    </source>
</evidence>
<evidence type="ECO:0000259" key="15">
    <source>
        <dbReference type="PROSITE" id="PS50010"/>
    </source>
</evidence>
<dbReference type="Pfam" id="PF07679">
    <property type="entry name" value="I-set"/>
    <property type="match status" value="19"/>
</dbReference>
<evidence type="ECO:0000256" key="8">
    <source>
        <dbReference type="ARBA" id="ARBA00023157"/>
    </source>
</evidence>
<dbReference type="CDD" id="cd23767">
    <property type="entry name" value="IQCD"/>
    <property type="match status" value="1"/>
</dbReference>
<dbReference type="InterPro" id="IPR000048">
    <property type="entry name" value="IQ_motif_EF-hand-BS"/>
</dbReference>
<evidence type="ECO:0000256" key="12">
    <source>
        <dbReference type="SAM" id="MobiDB-lite"/>
    </source>
</evidence>
<dbReference type="PROSITE" id="PS50096">
    <property type="entry name" value="IQ"/>
    <property type="match status" value="1"/>
</dbReference>
<dbReference type="Gene3D" id="2.30.30.40">
    <property type="entry name" value="SH3 Domains"/>
    <property type="match status" value="1"/>
</dbReference>
<protein>
    <submittedName>
        <fullName evidence="17">Uncharacterized protein</fullName>
    </submittedName>
</protein>
<feature type="domain" description="Ig-like" evidence="16">
    <location>
        <begin position="1166"/>
        <end position="1253"/>
    </location>
</feature>
<feature type="domain" description="Ig-like" evidence="16">
    <location>
        <begin position="364"/>
        <end position="452"/>
    </location>
</feature>
<evidence type="ECO:0000256" key="3">
    <source>
        <dbReference type="ARBA" id="ARBA00006692"/>
    </source>
</evidence>
<feature type="domain" description="Ig-like" evidence="16">
    <location>
        <begin position="1077"/>
        <end position="1161"/>
    </location>
</feature>
<dbReference type="SMART" id="SM00233">
    <property type="entry name" value="PH"/>
    <property type="match status" value="1"/>
</dbReference>
<dbReference type="PROSITE" id="PS50010">
    <property type="entry name" value="DH_2"/>
    <property type="match status" value="1"/>
</dbReference>
<dbReference type="PROSITE" id="PS50003">
    <property type="entry name" value="PH_DOMAIN"/>
    <property type="match status" value="1"/>
</dbReference>